<dbReference type="KEGG" id="stq:Spith_1200"/>
<protein>
    <submittedName>
        <fullName evidence="3">Type IV pilus assembly PilZ</fullName>
    </submittedName>
</protein>
<dbReference type="SUPFAM" id="SSF52172">
    <property type="entry name" value="CheY-like"/>
    <property type="match status" value="1"/>
</dbReference>
<evidence type="ECO:0000313" key="4">
    <source>
        <dbReference type="Proteomes" id="UP000007254"/>
    </source>
</evidence>
<dbReference type="HOGENOM" id="CLU_1170086_0_0_12"/>
<evidence type="ECO:0000256" key="1">
    <source>
        <dbReference type="PROSITE-ProRule" id="PRU00169"/>
    </source>
</evidence>
<name>G0GER4_WINT7</name>
<dbReference type="PROSITE" id="PS50110">
    <property type="entry name" value="RESPONSE_REGULATORY"/>
    <property type="match status" value="1"/>
</dbReference>
<organism evidence="3 4">
    <name type="scientific">Winmispira thermophila (strain ATCC 700085 / DSM 6578 / Z-1203)</name>
    <name type="common">Spirochaeta thermophila</name>
    <dbReference type="NCBI Taxonomy" id="869211"/>
    <lineage>
        <taxon>Bacteria</taxon>
        <taxon>Pseudomonadati</taxon>
        <taxon>Spirochaetota</taxon>
        <taxon>Spirochaetia</taxon>
        <taxon>Winmispirales</taxon>
        <taxon>Winmispiraceae</taxon>
        <taxon>Winmispira</taxon>
    </lineage>
</organism>
<dbReference type="Proteomes" id="UP000007254">
    <property type="component" value="Chromosome"/>
</dbReference>
<dbReference type="RefSeq" id="WP_014624815.1">
    <property type="nucleotide sequence ID" value="NC_017583.1"/>
</dbReference>
<gene>
    <name evidence="3" type="ordered locus">Spith_1200</name>
</gene>
<dbReference type="STRING" id="869211.Spith_1200"/>
<proteinExistence type="predicted"/>
<dbReference type="AlphaFoldDB" id="G0GER4"/>
<dbReference type="InterPro" id="IPR011006">
    <property type="entry name" value="CheY-like_superfamily"/>
</dbReference>
<comment type="caution">
    <text evidence="1">Lacks conserved residue(s) required for the propagation of feature annotation.</text>
</comment>
<sequence>MKVLLVTDREDLPRLVEGALPPHMLEVVHYWHPVKAMDNLEEVDPDLVIFNAEDFPRHWKTFTSFLKATLPTPVPVILLVGDSFSEEESAKATTLGVRALLSSNLEEREERLRLRQILTRYGEFREQRRHGRYVPTPGEPVRFIFTHPGRNRLVFGLVEDISEQGMSFKPEAPHLVSDLKHGQILDTCSLRIGDRIHTLSCTVASCDDSLHLVFTEAPEDFFLDVKRYIEAHTASPL</sequence>
<dbReference type="EMBL" id="CP002903">
    <property type="protein sequence ID" value="AEJ61470.1"/>
    <property type="molecule type" value="Genomic_DNA"/>
</dbReference>
<dbReference type="InterPro" id="IPR001789">
    <property type="entry name" value="Sig_transdc_resp-reg_receiver"/>
</dbReference>
<dbReference type="GO" id="GO:0000160">
    <property type="term" value="P:phosphorelay signal transduction system"/>
    <property type="evidence" value="ECO:0007669"/>
    <property type="project" value="InterPro"/>
</dbReference>
<dbReference type="OrthoDB" id="359116at2"/>
<keyword evidence="4" id="KW-1185">Reference proteome</keyword>
<feature type="domain" description="Response regulatory" evidence="2">
    <location>
        <begin position="2"/>
        <end position="118"/>
    </location>
</feature>
<evidence type="ECO:0000259" key="2">
    <source>
        <dbReference type="PROSITE" id="PS50110"/>
    </source>
</evidence>
<accession>G0GER4</accession>
<evidence type="ECO:0000313" key="3">
    <source>
        <dbReference type="EMBL" id="AEJ61470.1"/>
    </source>
</evidence>
<reference evidence="3 4" key="1">
    <citation type="submission" date="2011-06" db="EMBL/GenBank/DDBJ databases">
        <title>The complete genome of Spirochaeta thermophila DSM 6578.</title>
        <authorList>
            <consortium name="US DOE Joint Genome Institute (JGI-PGF)"/>
            <person name="Lucas S."/>
            <person name="Lapidus A."/>
            <person name="Bruce D."/>
            <person name="Goodwin L."/>
            <person name="Pitluck S."/>
            <person name="Peters L."/>
            <person name="Kyrpides N."/>
            <person name="Mavromatis K."/>
            <person name="Ivanova N."/>
            <person name="Mikailova N."/>
            <person name="Pagani I."/>
            <person name="Chertkov O."/>
            <person name="Detter J.C."/>
            <person name="Tapia R."/>
            <person name="Han C."/>
            <person name="Land M."/>
            <person name="Hauser L."/>
            <person name="Markowitz V."/>
            <person name="Cheng J.-F."/>
            <person name="Hugenholtz P."/>
            <person name="Woyke T."/>
            <person name="Wu D."/>
            <person name="Spring S."/>
            <person name="Merkhoffer B."/>
            <person name="Schneider S."/>
            <person name="Klenk H.-P."/>
            <person name="Eisen J.A."/>
        </authorList>
    </citation>
    <scope>NUCLEOTIDE SEQUENCE [LARGE SCALE GENOMIC DNA]</scope>
    <source>
        <strain evidence="4">ATCC 700085 / DSM 6578 / Z-1203</strain>
    </source>
</reference>